<dbReference type="STRING" id="755732.Fluta_1573"/>
<gene>
    <name evidence="9" type="ordered locus">Fluta_1573</name>
</gene>
<feature type="signal peptide" evidence="7">
    <location>
        <begin position="1"/>
        <end position="17"/>
    </location>
</feature>
<keyword evidence="3 6" id="KW-0378">Hydrolase</keyword>
<dbReference type="PANTHER" id="PTHR22726">
    <property type="entry name" value="METALLOENDOPEPTIDASE OMA1"/>
    <property type="match status" value="1"/>
</dbReference>
<dbReference type="InterPro" id="IPR001915">
    <property type="entry name" value="Peptidase_M48"/>
</dbReference>
<keyword evidence="4 6" id="KW-0862">Zinc</keyword>
<evidence type="ECO:0000313" key="10">
    <source>
        <dbReference type="Proteomes" id="UP000007463"/>
    </source>
</evidence>
<accession>F2IF91</accession>
<proteinExistence type="inferred from homology"/>
<keyword evidence="2" id="KW-0479">Metal-binding</keyword>
<feature type="domain" description="Peptidase M48" evidence="8">
    <location>
        <begin position="83"/>
        <end position="242"/>
    </location>
</feature>
<reference evidence="10" key="2">
    <citation type="submission" date="2011-02" db="EMBL/GenBank/DDBJ databases">
        <title>The complete genome of Fluviicola taffensis DSM 16823.</title>
        <authorList>
            <consortium name="US DOE Joint Genome Institute (JGI-PGF)"/>
            <person name="Lucas S."/>
            <person name="Copeland A."/>
            <person name="Lapidus A."/>
            <person name="Bruce D."/>
            <person name="Goodwin L."/>
            <person name="Pitluck S."/>
            <person name="Kyrpides N."/>
            <person name="Mavromatis K."/>
            <person name="Ivanova N."/>
            <person name="Mikhailova N."/>
            <person name="Pagani I."/>
            <person name="Chertkov O."/>
            <person name="Detter J.C."/>
            <person name="Han C."/>
            <person name="Tapia R."/>
            <person name="Land M."/>
            <person name="Hauser L."/>
            <person name="Markowitz V."/>
            <person name="Cheng J.-F."/>
            <person name="Hugenholtz P."/>
            <person name="Woyke T."/>
            <person name="Wu D."/>
            <person name="Tindall B."/>
            <person name="Pomrenke H.G."/>
            <person name="Brambilla E."/>
            <person name="Klenk H.-P."/>
            <person name="Eisen J.A."/>
        </authorList>
    </citation>
    <scope>NUCLEOTIDE SEQUENCE [LARGE SCALE GENOMIC DNA]</scope>
    <source>
        <strain evidence="10">DSM 16823 / RW262 / RW262</strain>
    </source>
</reference>
<reference evidence="9 10" key="1">
    <citation type="journal article" date="2011" name="Stand. Genomic Sci.">
        <title>Complete genome sequence of the gliding freshwater bacterium Fluviicola taffensis type strain (RW262).</title>
        <authorList>
            <person name="Woyke T."/>
            <person name="Chertkov O."/>
            <person name="Lapidus A."/>
            <person name="Nolan M."/>
            <person name="Lucas S."/>
            <person name="Del Rio T.G."/>
            <person name="Tice H."/>
            <person name="Cheng J.F."/>
            <person name="Tapia R."/>
            <person name="Han C."/>
            <person name="Goodwin L."/>
            <person name="Pitluck S."/>
            <person name="Liolios K."/>
            <person name="Pagani I."/>
            <person name="Ivanova N."/>
            <person name="Huntemann M."/>
            <person name="Mavromatis K."/>
            <person name="Mikhailova N."/>
            <person name="Pati A."/>
            <person name="Chen A."/>
            <person name="Palaniappan K."/>
            <person name="Land M."/>
            <person name="Hauser L."/>
            <person name="Brambilla E.M."/>
            <person name="Rohde M."/>
            <person name="Mwirichia R."/>
            <person name="Sikorski J."/>
            <person name="Tindall B.J."/>
            <person name="Goker M."/>
            <person name="Bristow J."/>
            <person name="Eisen J.A."/>
            <person name="Markowitz V."/>
            <person name="Hugenholtz P."/>
            <person name="Klenk H.P."/>
            <person name="Kyrpides N.C."/>
        </authorList>
    </citation>
    <scope>NUCLEOTIDE SEQUENCE [LARGE SCALE GENOMIC DNA]</scope>
    <source>
        <strain evidence="10">DSM 16823 / RW262 / RW262</strain>
    </source>
</reference>
<evidence type="ECO:0000256" key="7">
    <source>
        <dbReference type="SAM" id="SignalP"/>
    </source>
</evidence>
<dbReference type="HOGENOM" id="CLU_029002_5_2_10"/>
<dbReference type="KEGG" id="fte:Fluta_1573"/>
<keyword evidence="5 6" id="KW-0482">Metalloprotease</keyword>
<dbReference type="InterPro" id="IPR051156">
    <property type="entry name" value="Mito/Outer_Membr_Metalloprot"/>
</dbReference>
<dbReference type="OrthoDB" id="9810445at2"/>
<comment type="cofactor">
    <cofactor evidence="6">
        <name>Zn(2+)</name>
        <dbReference type="ChEBI" id="CHEBI:29105"/>
    </cofactor>
    <text evidence="6">Binds 1 zinc ion per subunit.</text>
</comment>
<dbReference type="GO" id="GO:0004222">
    <property type="term" value="F:metalloendopeptidase activity"/>
    <property type="evidence" value="ECO:0007669"/>
    <property type="project" value="InterPro"/>
</dbReference>
<dbReference type="GO" id="GO:0016020">
    <property type="term" value="C:membrane"/>
    <property type="evidence" value="ECO:0007669"/>
    <property type="project" value="TreeGrafter"/>
</dbReference>
<evidence type="ECO:0000256" key="1">
    <source>
        <dbReference type="ARBA" id="ARBA00022670"/>
    </source>
</evidence>
<dbReference type="AlphaFoldDB" id="F2IF91"/>
<keyword evidence="7" id="KW-0732">Signal</keyword>
<feature type="chain" id="PRO_5003278532" evidence="7">
    <location>
        <begin position="18"/>
        <end position="267"/>
    </location>
</feature>
<sequence precursor="true">MKRIIVFSVFLIASATALVNCNGSKNLASKINLFPVDQDRQLGAQVAAEIDGNPKEYPLLDSASNKEIYQYLYKIRNTILNSGQVKYKSEFAWRLRIIHDDSTLNAFCTPGGYIYVYTGIMKYLDNEAQLAGVLGHEIAHADLRHSTRQMTQMYGVQTLLSIIAGNQQQLAQITAGLVGLKFSRNHESEADKASVTYLCPTVYQADGGAGFFEKIAAAGGSRQPQFLSTHPNPENRIEAFKNYKIEMACQGVNDFTSEYKRIIAKLP</sequence>
<dbReference type="GO" id="GO:0046872">
    <property type="term" value="F:metal ion binding"/>
    <property type="evidence" value="ECO:0007669"/>
    <property type="project" value="UniProtKB-KW"/>
</dbReference>
<keyword evidence="1 6" id="KW-0645">Protease</keyword>
<organism evidence="9 10">
    <name type="scientific">Fluviicola taffensis (strain DSM 16823 / NCIMB 13979 / RW262)</name>
    <dbReference type="NCBI Taxonomy" id="755732"/>
    <lineage>
        <taxon>Bacteria</taxon>
        <taxon>Pseudomonadati</taxon>
        <taxon>Bacteroidota</taxon>
        <taxon>Flavobacteriia</taxon>
        <taxon>Flavobacteriales</taxon>
        <taxon>Crocinitomicaceae</taxon>
        <taxon>Fluviicola</taxon>
    </lineage>
</organism>
<evidence type="ECO:0000256" key="2">
    <source>
        <dbReference type="ARBA" id="ARBA00022723"/>
    </source>
</evidence>
<dbReference type="GO" id="GO:0051603">
    <property type="term" value="P:proteolysis involved in protein catabolic process"/>
    <property type="evidence" value="ECO:0007669"/>
    <property type="project" value="TreeGrafter"/>
</dbReference>
<dbReference type="eggNOG" id="COG4783">
    <property type="taxonomic scope" value="Bacteria"/>
</dbReference>
<dbReference type="Proteomes" id="UP000007463">
    <property type="component" value="Chromosome"/>
</dbReference>
<dbReference type="EMBL" id="CP002542">
    <property type="protein sequence ID" value="AEA43565.1"/>
    <property type="molecule type" value="Genomic_DNA"/>
</dbReference>
<evidence type="ECO:0000256" key="5">
    <source>
        <dbReference type="ARBA" id="ARBA00023049"/>
    </source>
</evidence>
<keyword evidence="10" id="KW-1185">Reference proteome</keyword>
<evidence type="ECO:0000256" key="3">
    <source>
        <dbReference type="ARBA" id="ARBA00022801"/>
    </source>
</evidence>
<name>F2IF91_FLUTR</name>
<evidence type="ECO:0000313" key="9">
    <source>
        <dbReference type="EMBL" id="AEA43565.1"/>
    </source>
</evidence>
<evidence type="ECO:0000256" key="4">
    <source>
        <dbReference type="ARBA" id="ARBA00022833"/>
    </source>
</evidence>
<evidence type="ECO:0000259" key="8">
    <source>
        <dbReference type="Pfam" id="PF01435"/>
    </source>
</evidence>
<comment type="similarity">
    <text evidence="6">Belongs to the peptidase M48 family.</text>
</comment>
<dbReference type="Pfam" id="PF01435">
    <property type="entry name" value="Peptidase_M48"/>
    <property type="match status" value="1"/>
</dbReference>
<evidence type="ECO:0000256" key="6">
    <source>
        <dbReference type="RuleBase" id="RU003983"/>
    </source>
</evidence>
<dbReference type="PANTHER" id="PTHR22726:SF1">
    <property type="entry name" value="METALLOENDOPEPTIDASE OMA1, MITOCHONDRIAL"/>
    <property type="match status" value="1"/>
</dbReference>
<protein>
    <submittedName>
        <fullName evidence="9">Peptidase M48 Ste24p</fullName>
    </submittedName>
</protein>
<dbReference type="Gene3D" id="3.30.2010.10">
    <property type="entry name" value="Metalloproteases ('zincins'), catalytic domain"/>
    <property type="match status" value="1"/>
</dbReference>
<dbReference type="RefSeq" id="WP_013686336.1">
    <property type="nucleotide sequence ID" value="NC_015321.1"/>
</dbReference>